<sequence>MTITLCRPTANLALKEFTSPNVKKPDGSEANPKTALQGLMNAGKEASSLIEGISVAKPPMVAAGLTNPEFHTASF</sequence>
<dbReference type="EMBL" id="DLUG01000242">
    <property type="protein sequence ID" value="DAB35580.1"/>
    <property type="molecule type" value="Genomic_DNA"/>
</dbReference>
<reference evidence="1 2" key="1">
    <citation type="journal article" date="2017" name="Front. Microbiol.">
        <title>Comparative Genomic Analysis of the Class Epsilonproteobacteria and Proposed Reclassification to Epsilonbacteraeota (phyl. nov.).</title>
        <authorList>
            <person name="Waite D.W."/>
            <person name="Vanwonterghem I."/>
            <person name="Rinke C."/>
            <person name="Parks D.H."/>
            <person name="Zhang Y."/>
            <person name="Takai K."/>
            <person name="Sievert S.M."/>
            <person name="Simon J."/>
            <person name="Campbell B.J."/>
            <person name="Hanson T.E."/>
            <person name="Woyke T."/>
            <person name="Klotz M.G."/>
            <person name="Hugenholtz P."/>
        </authorList>
    </citation>
    <scope>NUCLEOTIDE SEQUENCE [LARGE SCALE GENOMIC DNA]</scope>
    <source>
        <strain evidence="1">UBA11420</strain>
    </source>
</reference>
<organism evidence="1 2">
    <name type="scientific">Sulfurospirillum cavolei</name>
    <dbReference type="NCBI Taxonomy" id="366522"/>
    <lineage>
        <taxon>Bacteria</taxon>
        <taxon>Pseudomonadati</taxon>
        <taxon>Campylobacterota</taxon>
        <taxon>Epsilonproteobacteria</taxon>
        <taxon>Campylobacterales</taxon>
        <taxon>Sulfurospirillaceae</taxon>
        <taxon>Sulfurospirillum</taxon>
    </lineage>
</organism>
<evidence type="ECO:0000313" key="2">
    <source>
        <dbReference type="Proteomes" id="UP000231638"/>
    </source>
</evidence>
<comment type="caution">
    <text evidence="1">The sequence shown here is derived from an EMBL/GenBank/DDBJ whole genome shotgun (WGS) entry which is preliminary data.</text>
</comment>
<dbReference type="Proteomes" id="UP000231638">
    <property type="component" value="Unassembled WGS sequence"/>
</dbReference>
<protein>
    <submittedName>
        <fullName evidence="1">Uncharacterized protein</fullName>
    </submittedName>
</protein>
<evidence type="ECO:0000313" key="1">
    <source>
        <dbReference type="EMBL" id="DAB35580.1"/>
    </source>
</evidence>
<dbReference type="AlphaFoldDB" id="A0A2D3W908"/>
<name>A0A2D3W908_9BACT</name>
<proteinExistence type="predicted"/>
<accession>A0A2D3W908</accession>
<dbReference type="STRING" id="366522.GCA_001548055_02674"/>
<gene>
    <name evidence="1" type="ORF">CFH80_09360</name>
</gene>